<name>A0A6L2KIH9_TANCI</name>
<evidence type="ECO:0000259" key="2">
    <source>
        <dbReference type="PROSITE" id="PS50102"/>
    </source>
</evidence>
<dbReference type="CDD" id="cd00590">
    <property type="entry name" value="RRM_SF"/>
    <property type="match status" value="1"/>
</dbReference>
<proteinExistence type="predicted"/>
<keyword evidence="3" id="KW-0808">Transferase</keyword>
<protein>
    <submittedName>
        <fullName evidence="3">RNA-directed DNA polymerase, eukaryota</fullName>
    </submittedName>
</protein>
<evidence type="ECO:0000256" key="1">
    <source>
        <dbReference type="PROSITE-ProRule" id="PRU00176"/>
    </source>
</evidence>
<dbReference type="GO" id="GO:0003964">
    <property type="term" value="F:RNA-directed DNA polymerase activity"/>
    <property type="evidence" value="ECO:0007669"/>
    <property type="project" value="UniProtKB-KW"/>
</dbReference>
<gene>
    <name evidence="3" type="ORF">Tci_021266</name>
</gene>
<keyword evidence="1" id="KW-0694">RNA-binding</keyword>
<sequence>MGRYRSKQDDFEKISVSVFITNIPDSCSAKELFNACKQYGHVVDSFILNKRSKAGKRFGFVKFINVFNEERLVDNLGTVWIGRYRLHANLAKFKRPTVGGAKKVDTIFGDQEVNSGKNFTHYKGCEEQVVSSDPFGLNELIQNHGKGDTHAEEDSITDYGPIPFRFYHSWFSFEGFDQMVHETWNNIVLDDRNVMIRFKKKLQILKKEIRIWICDYKKKHDGRINDLKSRLRDIDTIVDSGGANEDILLSRVNLLKEVHDIQNSINQEGLQKAKIKWAINLKKSHLLGVGLTNEVIEAAAENLGCATMKTPFKYLGVMVGGNCSKVQAWEDTISKDLWIGDTRLCELFPRIYALETNKDALVAEKLHSVSASFRRDVRGGVEASQLDLLQERLQNVILSNMDDRWAWDLNGEGVFRVRDVRVCIDEFFLPKADTATRWVKYVPIKVNIFVWKLFLDRLPTRDNVLHRGVVWLRKLLGAFAGGGIYLGLPLDRMMSGYRGSRPSGVIVLLVGIDGYNIPI</sequence>
<comment type="caution">
    <text evidence="3">The sequence shown here is derived from an EMBL/GenBank/DDBJ whole genome shotgun (WGS) entry which is preliminary data.</text>
</comment>
<dbReference type="EMBL" id="BKCJ010002543">
    <property type="protein sequence ID" value="GEU49288.1"/>
    <property type="molecule type" value="Genomic_DNA"/>
</dbReference>
<feature type="domain" description="RRM" evidence="2">
    <location>
        <begin position="16"/>
        <end position="93"/>
    </location>
</feature>
<dbReference type="SMART" id="SM00360">
    <property type="entry name" value="RRM"/>
    <property type="match status" value="1"/>
</dbReference>
<evidence type="ECO:0000313" key="3">
    <source>
        <dbReference type="EMBL" id="GEU49288.1"/>
    </source>
</evidence>
<dbReference type="InterPro" id="IPR000504">
    <property type="entry name" value="RRM_dom"/>
</dbReference>
<dbReference type="PROSITE" id="PS50102">
    <property type="entry name" value="RRM"/>
    <property type="match status" value="1"/>
</dbReference>
<dbReference type="SUPFAM" id="SSF54928">
    <property type="entry name" value="RNA-binding domain, RBD"/>
    <property type="match status" value="1"/>
</dbReference>
<organism evidence="3">
    <name type="scientific">Tanacetum cinerariifolium</name>
    <name type="common">Dalmatian daisy</name>
    <name type="synonym">Chrysanthemum cinerariifolium</name>
    <dbReference type="NCBI Taxonomy" id="118510"/>
    <lineage>
        <taxon>Eukaryota</taxon>
        <taxon>Viridiplantae</taxon>
        <taxon>Streptophyta</taxon>
        <taxon>Embryophyta</taxon>
        <taxon>Tracheophyta</taxon>
        <taxon>Spermatophyta</taxon>
        <taxon>Magnoliopsida</taxon>
        <taxon>eudicotyledons</taxon>
        <taxon>Gunneridae</taxon>
        <taxon>Pentapetalae</taxon>
        <taxon>asterids</taxon>
        <taxon>campanulids</taxon>
        <taxon>Asterales</taxon>
        <taxon>Asteraceae</taxon>
        <taxon>Asteroideae</taxon>
        <taxon>Anthemideae</taxon>
        <taxon>Anthemidinae</taxon>
        <taxon>Tanacetum</taxon>
    </lineage>
</organism>
<dbReference type="Pfam" id="PF00076">
    <property type="entry name" value="RRM_1"/>
    <property type="match status" value="1"/>
</dbReference>
<dbReference type="Gene3D" id="3.30.70.330">
    <property type="match status" value="1"/>
</dbReference>
<keyword evidence="3" id="KW-0548">Nucleotidyltransferase</keyword>
<dbReference type="GO" id="GO:0003723">
    <property type="term" value="F:RNA binding"/>
    <property type="evidence" value="ECO:0007669"/>
    <property type="project" value="UniProtKB-UniRule"/>
</dbReference>
<dbReference type="PANTHER" id="PTHR36617:SF16">
    <property type="entry name" value="OS04G0516500 PROTEIN"/>
    <property type="match status" value="1"/>
</dbReference>
<accession>A0A6L2KIH9</accession>
<dbReference type="PANTHER" id="PTHR36617">
    <property type="entry name" value="PROTEIN, PUTATIVE-RELATED"/>
    <property type="match status" value="1"/>
</dbReference>
<dbReference type="InterPro" id="IPR035979">
    <property type="entry name" value="RBD_domain_sf"/>
</dbReference>
<dbReference type="AlphaFoldDB" id="A0A6L2KIH9"/>
<dbReference type="InterPro" id="IPR012677">
    <property type="entry name" value="Nucleotide-bd_a/b_plait_sf"/>
</dbReference>
<reference evidence="3" key="1">
    <citation type="journal article" date="2019" name="Sci. Rep.">
        <title>Draft genome of Tanacetum cinerariifolium, the natural source of mosquito coil.</title>
        <authorList>
            <person name="Yamashiro T."/>
            <person name="Shiraishi A."/>
            <person name="Satake H."/>
            <person name="Nakayama K."/>
        </authorList>
    </citation>
    <scope>NUCLEOTIDE SEQUENCE</scope>
</reference>
<keyword evidence="3" id="KW-0695">RNA-directed DNA polymerase</keyword>